<name>A0A3N0XDX5_9FLAO</name>
<evidence type="ECO:0000313" key="2">
    <source>
        <dbReference type="Proteomes" id="UP000267623"/>
    </source>
</evidence>
<reference evidence="2" key="2">
    <citation type="submission" date="2018-11" db="EMBL/GenBank/DDBJ databases">
        <title>Proposal to divide the Flavobacteriaceae and reorganize its genera based on Amino Acid Identity values calculated from whole genome sequences.</title>
        <authorList>
            <person name="Nicholson A.C."/>
            <person name="Gulvik C.A."/>
            <person name="Whitney A.M."/>
            <person name="Humrighouse B.W."/>
            <person name="Bell M."/>
            <person name="Holmes B."/>
            <person name="Steigerwalt A."/>
            <person name="Villarma A."/>
            <person name="Sheth M."/>
            <person name="Batra D."/>
            <person name="Pryor J."/>
            <person name="Bernardet J.-F."/>
            <person name="Hugo C."/>
            <person name="Kampfer P."/>
            <person name="Newman J."/>
            <person name="Mcquiston J."/>
        </authorList>
    </citation>
    <scope>NUCLEOTIDE SEQUENCE [LARGE SCALE GENOMIC DNA]</scope>
    <source>
        <strain evidence="2">DSM 22165</strain>
    </source>
</reference>
<dbReference type="EMBL" id="RJTU01000007">
    <property type="protein sequence ID" value="ROI15011.1"/>
    <property type="molecule type" value="Genomic_DNA"/>
</dbReference>
<sequence length="73" mass="8770">MEIFYYSYFPFGQFSLLAALDIIYIKKNMAKEITIHQAKILKRNHKNKRRLDYQRLFYVLKNVILSSSSFCLS</sequence>
<dbReference type="AlphaFoldDB" id="A0A3N0XDX5"/>
<comment type="caution">
    <text evidence="1">The sequence shown here is derived from an EMBL/GenBank/DDBJ whole genome shotgun (WGS) entry which is preliminary data.</text>
</comment>
<gene>
    <name evidence="1" type="ORF">EGH73_00305</name>
</gene>
<dbReference type="Proteomes" id="UP000267623">
    <property type="component" value="Unassembled WGS sequence"/>
</dbReference>
<proteinExistence type="predicted"/>
<evidence type="ECO:0000313" key="1">
    <source>
        <dbReference type="EMBL" id="ROI15011.1"/>
    </source>
</evidence>
<organism evidence="1 2">
    <name type="scientific">Epilithonimonas hominis</name>
    <dbReference type="NCBI Taxonomy" id="420404"/>
    <lineage>
        <taxon>Bacteria</taxon>
        <taxon>Pseudomonadati</taxon>
        <taxon>Bacteroidota</taxon>
        <taxon>Flavobacteriia</taxon>
        <taxon>Flavobacteriales</taxon>
        <taxon>Weeksellaceae</taxon>
        <taxon>Chryseobacterium group</taxon>
        <taxon>Epilithonimonas</taxon>
    </lineage>
</organism>
<reference evidence="2" key="1">
    <citation type="submission" date="2018-11" db="EMBL/GenBank/DDBJ databases">
        <title>Proposal to divide the Flavobacteriaceae and reorganize its genera based on Amino Acid Identity values calculated from whole genome sequences.</title>
        <authorList>
            <person name="Nicholson A.C."/>
            <person name="Gulvik C.A."/>
            <person name="Whitney A.M."/>
            <person name="Humrighouse B.W."/>
            <person name="Bell M."/>
            <person name="Holmes B."/>
            <person name="Steigerwalt A."/>
            <person name="Villarma A."/>
            <person name="Sheth M."/>
            <person name="Batra D."/>
            <person name="Pryor J."/>
            <person name="Bernardet J.-F."/>
            <person name="Hugo C."/>
            <person name="Kampfer P."/>
            <person name="Newman J."/>
            <person name="Mcquiston J.R."/>
        </authorList>
    </citation>
    <scope>NUCLEOTIDE SEQUENCE [LARGE SCALE GENOMIC DNA]</scope>
    <source>
        <strain evidence="2">DSM 22165</strain>
    </source>
</reference>
<accession>A0A3N0XDX5</accession>
<protein>
    <submittedName>
        <fullName evidence="1">Uncharacterized protein</fullName>
    </submittedName>
</protein>